<dbReference type="AlphaFoldDB" id="A0A326U916"/>
<dbReference type="OrthoDB" id="416758at2"/>
<dbReference type="Pfam" id="PF00109">
    <property type="entry name" value="ketoacyl-synt"/>
    <property type="match status" value="1"/>
</dbReference>
<dbReference type="InterPro" id="IPR014030">
    <property type="entry name" value="Ketoacyl_synth_N"/>
</dbReference>
<evidence type="ECO:0000256" key="3">
    <source>
        <dbReference type="ARBA" id="ARBA00023315"/>
    </source>
</evidence>
<dbReference type="PROSITE" id="PS52004">
    <property type="entry name" value="KS3_2"/>
    <property type="match status" value="1"/>
</dbReference>
<dbReference type="PANTHER" id="PTHR11712:SF322">
    <property type="entry name" value="POLYKETIDE BETA-KETOACYL SYNTHASE 2-RELATED"/>
    <property type="match status" value="1"/>
</dbReference>
<dbReference type="PANTHER" id="PTHR11712">
    <property type="entry name" value="POLYKETIDE SYNTHASE-RELATED"/>
    <property type="match status" value="1"/>
</dbReference>
<comment type="similarity">
    <text evidence="1 4">Belongs to the thiolase-like superfamily. Beta-ketoacyl-ACP synthases family.</text>
</comment>
<keyword evidence="7" id="KW-1185">Reference proteome</keyword>
<proteinExistence type="inferred from homology"/>
<dbReference type="InterPro" id="IPR000794">
    <property type="entry name" value="Beta-ketoacyl_synthase"/>
</dbReference>
<dbReference type="Pfam" id="PF02801">
    <property type="entry name" value="Ketoacyl-synt_C"/>
    <property type="match status" value="1"/>
</dbReference>
<accession>A0A326U916</accession>
<dbReference type="InterPro" id="IPR020841">
    <property type="entry name" value="PKS_Beta-ketoAc_synthase_dom"/>
</dbReference>
<keyword evidence="2 4" id="KW-0808">Transferase</keyword>
<comment type="caution">
    <text evidence="6">The sequence shown here is derived from an EMBL/GenBank/DDBJ whole genome shotgun (WGS) entry which is preliminary data.</text>
</comment>
<dbReference type="InterPro" id="IPR014031">
    <property type="entry name" value="Ketoacyl_synth_C"/>
</dbReference>
<dbReference type="CDD" id="cd00834">
    <property type="entry name" value="KAS_I_II"/>
    <property type="match status" value="1"/>
</dbReference>
<evidence type="ECO:0000256" key="2">
    <source>
        <dbReference type="ARBA" id="ARBA00022679"/>
    </source>
</evidence>
<name>A0A326U916_THEHA</name>
<evidence type="ECO:0000313" key="7">
    <source>
        <dbReference type="Proteomes" id="UP000248806"/>
    </source>
</evidence>
<dbReference type="GO" id="GO:0006633">
    <property type="term" value="P:fatty acid biosynthetic process"/>
    <property type="evidence" value="ECO:0007669"/>
    <property type="project" value="TreeGrafter"/>
</dbReference>
<evidence type="ECO:0000259" key="5">
    <source>
        <dbReference type="PROSITE" id="PS52004"/>
    </source>
</evidence>
<gene>
    <name evidence="6" type="ORF">EI42_01922</name>
</gene>
<evidence type="ECO:0000313" key="6">
    <source>
        <dbReference type="EMBL" id="PZW31897.1"/>
    </source>
</evidence>
<feature type="domain" description="Ketosynthase family 3 (KS3)" evidence="5">
    <location>
        <begin position="2"/>
        <end position="398"/>
    </location>
</feature>
<organism evidence="6 7">
    <name type="scientific">Thermosporothrix hazakensis</name>
    <dbReference type="NCBI Taxonomy" id="644383"/>
    <lineage>
        <taxon>Bacteria</taxon>
        <taxon>Bacillati</taxon>
        <taxon>Chloroflexota</taxon>
        <taxon>Ktedonobacteria</taxon>
        <taxon>Ktedonobacterales</taxon>
        <taxon>Thermosporotrichaceae</taxon>
        <taxon>Thermosporothrix</taxon>
    </lineage>
</organism>
<dbReference type="InterPro" id="IPR016039">
    <property type="entry name" value="Thiolase-like"/>
</dbReference>
<dbReference type="RefSeq" id="WP_111321234.1">
    <property type="nucleotide sequence ID" value="NZ_BIFX01000001.1"/>
</dbReference>
<dbReference type="SMART" id="SM00825">
    <property type="entry name" value="PKS_KS"/>
    <property type="match status" value="1"/>
</dbReference>
<dbReference type="GO" id="GO:0004315">
    <property type="term" value="F:3-oxoacyl-[acyl-carrier-protein] synthase activity"/>
    <property type="evidence" value="ECO:0007669"/>
    <property type="project" value="TreeGrafter"/>
</dbReference>
<evidence type="ECO:0000256" key="4">
    <source>
        <dbReference type="RuleBase" id="RU003694"/>
    </source>
</evidence>
<dbReference type="Proteomes" id="UP000248806">
    <property type="component" value="Unassembled WGS sequence"/>
</dbReference>
<dbReference type="SUPFAM" id="SSF53901">
    <property type="entry name" value="Thiolase-like"/>
    <property type="match status" value="2"/>
</dbReference>
<keyword evidence="3" id="KW-0012">Acyltransferase</keyword>
<reference evidence="6 7" key="1">
    <citation type="submission" date="2018-06" db="EMBL/GenBank/DDBJ databases">
        <title>Genomic Encyclopedia of Archaeal and Bacterial Type Strains, Phase II (KMG-II): from individual species to whole genera.</title>
        <authorList>
            <person name="Goeker M."/>
        </authorList>
    </citation>
    <scope>NUCLEOTIDE SEQUENCE [LARGE SCALE GENOMIC DNA]</scope>
    <source>
        <strain evidence="6 7">ATCC BAA-1881</strain>
    </source>
</reference>
<sequence>MKRRVVITGIGLITPGGSSPEDVWQTLLHGQSVAQSITSFDATPYSTSQAGIIEESEPFQPFSRRLLKRMDRFCCLAMAAAHRAIEDSGIEFQHREAAGVYIGNMYGGWGVTDPSLRNLLTQGYREVSPYVASAWFPTAPQGQISIHWGLKGQSKTIIADTASSALAIGYAARAIEEGRADVMLAGGAEAPITPYTYTFCSNSGRLNPAGYRVFDPEGRGFLVGEGAVLLVLEELEAARRRQAHVYAEIAGWATGYLPRAENLWSDEGKKLASLMTQALRQAELEPDEIGYLGLDAQGVQAADLAEAQAVERVFPGEQPLATSCKPTLTHLLGAGAAAEIATALLSMQHDLIPPISAHPVSAAHMRLVSEEARPAQVRNALIHARGADGVQSAMVLRRMAE</sequence>
<dbReference type="EMBL" id="QKUF01000005">
    <property type="protein sequence ID" value="PZW31897.1"/>
    <property type="molecule type" value="Genomic_DNA"/>
</dbReference>
<protein>
    <submittedName>
        <fullName evidence="6">3-oxoacyl-[acyl-carrier-protein] synthase II</fullName>
    </submittedName>
</protein>
<dbReference type="Gene3D" id="3.40.47.10">
    <property type="match status" value="2"/>
</dbReference>
<evidence type="ECO:0000256" key="1">
    <source>
        <dbReference type="ARBA" id="ARBA00008467"/>
    </source>
</evidence>